<protein>
    <submittedName>
        <fullName evidence="1">Uncharacterized protein</fullName>
    </submittedName>
</protein>
<dbReference type="EMBL" id="CAICTM010000858">
    <property type="protein sequence ID" value="CAB9517479.1"/>
    <property type="molecule type" value="Genomic_DNA"/>
</dbReference>
<keyword evidence="2" id="KW-1185">Reference proteome</keyword>
<evidence type="ECO:0000313" key="2">
    <source>
        <dbReference type="Proteomes" id="UP001153069"/>
    </source>
</evidence>
<dbReference type="Proteomes" id="UP001153069">
    <property type="component" value="Unassembled WGS sequence"/>
</dbReference>
<dbReference type="OrthoDB" id="44016at2759"/>
<accession>A0A9N8EBX7</accession>
<gene>
    <name evidence="1" type="ORF">SEMRO_859_G212020.2</name>
</gene>
<dbReference type="PANTHER" id="PTHR12507">
    <property type="entry name" value="REDUCED GROWTH PHENOTYPE 1 RGP1, YEAST -RELATED"/>
    <property type="match status" value="1"/>
</dbReference>
<comment type="caution">
    <text evidence="1">The sequence shown here is derived from an EMBL/GenBank/DDBJ whole genome shotgun (WGS) entry which is preliminary data.</text>
</comment>
<sequence length="563" mass="62580">MTAEESNQSQQENPDPFIEVVLSRSSYRIGESVVGTIRLVPSSRQQQQQPQDVFSDSYVFVAGWCRLDPRWHRRASEYLKKYESPAVHDALHNRHGNGGGVAIDKQCVCFWTTNVLQLQSLQERTTGRWENVKPKPIRGMTKIGNEEAEADDHSNAMNGTETNHKTEENFIPLEEQQLAFSFRVDLPLNLPHSVRANSCRYFYAVMVGTRVRLSRNYQWLRHAVPIQVLSQRPDHPLLAAPPKASGKSPPTVYPMGVCAAMAHSAGLPCHVTATQLYQPPGQILVNRRGTSTLGSLVKSSTSPVQQQALQTMRITDLTGIPCCVLTVMGVSTASPGSRMVLKFDFPTPRMQQQSSSKWTPCYQVSASLEGEELALYASLDGTQKRAQAYQFDTAHELVDPECTERVCLSLQVPLDAPTTVSTDMVRISVKCIIDITVASGNNNNTKKKNNAPTYSNLRLELPVRMVAPMTEYEIILSGEDEEQDEDDAYLKLPLDELILGRSYRTGAVDFDLDDDSPPLIATDALRQTSSPSHPSSFATKGIQQDLTILSLRMAEDCQLIARE</sequence>
<dbReference type="AlphaFoldDB" id="A0A9N8EBX7"/>
<dbReference type="InterPro" id="IPR014848">
    <property type="entry name" value="Rgp1"/>
</dbReference>
<organism evidence="1 2">
    <name type="scientific">Seminavis robusta</name>
    <dbReference type="NCBI Taxonomy" id="568900"/>
    <lineage>
        <taxon>Eukaryota</taxon>
        <taxon>Sar</taxon>
        <taxon>Stramenopiles</taxon>
        <taxon>Ochrophyta</taxon>
        <taxon>Bacillariophyta</taxon>
        <taxon>Bacillariophyceae</taxon>
        <taxon>Bacillariophycidae</taxon>
        <taxon>Naviculales</taxon>
        <taxon>Naviculaceae</taxon>
        <taxon>Seminavis</taxon>
    </lineage>
</organism>
<proteinExistence type="predicted"/>
<name>A0A9N8EBX7_9STRA</name>
<reference evidence="1" key="1">
    <citation type="submission" date="2020-06" db="EMBL/GenBank/DDBJ databases">
        <authorList>
            <consortium name="Plant Systems Biology data submission"/>
        </authorList>
    </citation>
    <scope>NUCLEOTIDE SEQUENCE</scope>
    <source>
        <strain evidence="1">D6</strain>
    </source>
</reference>
<evidence type="ECO:0000313" key="1">
    <source>
        <dbReference type="EMBL" id="CAB9517479.1"/>
    </source>
</evidence>